<comment type="caution">
    <text evidence="2">The sequence shown here is derived from an EMBL/GenBank/DDBJ whole genome shotgun (WGS) entry which is preliminary data.</text>
</comment>
<protein>
    <submittedName>
        <fullName evidence="2">Uncharacterized protein</fullName>
    </submittedName>
</protein>
<dbReference type="EMBL" id="JAMSHJ010000007">
    <property type="protein sequence ID" value="KAI5388143.1"/>
    <property type="molecule type" value="Genomic_DNA"/>
</dbReference>
<feature type="compositionally biased region" description="Basic and acidic residues" evidence="1">
    <location>
        <begin position="11"/>
        <end position="26"/>
    </location>
</feature>
<evidence type="ECO:0000313" key="3">
    <source>
        <dbReference type="Proteomes" id="UP001058974"/>
    </source>
</evidence>
<dbReference type="AlphaFoldDB" id="A0A9D4VRJ8"/>
<evidence type="ECO:0000313" key="2">
    <source>
        <dbReference type="EMBL" id="KAI5388143.1"/>
    </source>
</evidence>
<organism evidence="2 3">
    <name type="scientific">Pisum sativum</name>
    <name type="common">Garden pea</name>
    <name type="synonym">Lathyrus oleraceus</name>
    <dbReference type="NCBI Taxonomy" id="3888"/>
    <lineage>
        <taxon>Eukaryota</taxon>
        <taxon>Viridiplantae</taxon>
        <taxon>Streptophyta</taxon>
        <taxon>Embryophyta</taxon>
        <taxon>Tracheophyta</taxon>
        <taxon>Spermatophyta</taxon>
        <taxon>Magnoliopsida</taxon>
        <taxon>eudicotyledons</taxon>
        <taxon>Gunneridae</taxon>
        <taxon>Pentapetalae</taxon>
        <taxon>rosids</taxon>
        <taxon>fabids</taxon>
        <taxon>Fabales</taxon>
        <taxon>Fabaceae</taxon>
        <taxon>Papilionoideae</taxon>
        <taxon>50 kb inversion clade</taxon>
        <taxon>NPAAA clade</taxon>
        <taxon>Hologalegina</taxon>
        <taxon>IRL clade</taxon>
        <taxon>Fabeae</taxon>
        <taxon>Lathyrus</taxon>
    </lineage>
</organism>
<proteinExistence type="predicted"/>
<feature type="region of interest" description="Disordered" evidence="1">
    <location>
        <begin position="1"/>
        <end position="37"/>
    </location>
</feature>
<gene>
    <name evidence="2" type="ORF">KIW84_074005</name>
</gene>
<reference evidence="2 3" key="1">
    <citation type="journal article" date="2022" name="Nat. Genet.">
        <title>Improved pea reference genome and pan-genome highlight genomic features and evolutionary characteristics.</title>
        <authorList>
            <person name="Yang T."/>
            <person name="Liu R."/>
            <person name="Luo Y."/>
            <person name="Hu S."/>
            <person name="Wang D."/>
            <person name="Wang C."/>
            <person name="Pandey M.K."/>
            <person name="Ge S."/>
            <person name="Xu Q."/>
            <person name="Li N."/>
            <person name="Li G."/>
            <person name="Huang Y."/>
            <person name="Saxena R.K."/>
            <person name="Ji Y."/>
            <person name="Li M."/>
            <person name="Yan X."/>
            <person name="He Y."/>
            <person name="Liu Y."/>
            <person name="Wang X."/>
            <person name="Xiang C."/>
            <person name="Varshney R.K."/>
            <person name="Ding H."/>
            <person name="Gao S."/>
            <person name="Zong X."/>
        </authorList>
    </citation>
    <scope>NUCLEOTIDE SEQUENCE [LARGE SCALE GENOMIC DNA]</scope>
    <source>
        <strain evidence="2 3">cv. Zhongwan 6</strain>
    </source>
</reference>
<sequence length="215" mass="24107">MMPNMEGFDDEGVKNLDDSEDERTTDIIDGFDGIDGNLPINQQAIVVGYLGSPPRKLEGDDYFSDGLDNSYPDEFDGDEGPKFEKFRNEQLNTDYKFKWGQTGVEPKKNKANISHVQTDVSHVQVDGSHVQVDGSHVQVDVGNIQDDASHVDADVFALSQAESSVVQASRADSNMVETSQTEPKYKKIQKPIVNLRKRKSKRLKMKLFQKPINRS</sequence>
<keyword evidence="3" id="KW-1185">Reference proteome</keyword>
<accession>A0A9D4VRJ8</accession>
<evidence type="ECO:0000256" key="1">
    <source>
        <dbReference type="SAM" id="MobiDB-lite"/>
    </source>
</evidence>
<dbReference type="Proteomes" id="UP001058974">
    <property type="component" value="Chromosome 7"/>
</dbReference>
<dbReference type="Gramene" id="Psat07G0400500-T1">
    <property type="protein sequence ID" value="KAI5388143.1"/>
    <property type="gene ID" value="KIW84_074005"/>
</dbReference>
<feature type="compositionally biased region" description="Low complexity" evidence="1">
    <location>
        <begin position="27"/>
        <end position="36"/>
    </location>
</feature>
<name>A0A9D4VRJ8_PEA</name>